<dbReference type="Gene3D" id="3.40.50.1820">
    <property type="entry name" value="alpha/beta hydrolase"/>
    <property type="match status" value="1"/>
</dbReference>
<feature type="chain" id="PRO_5021025688" description="Cutinase" evidence="3">
    <location>
        <begin position="24"/>
        <end position="223"/>
    </location>
</feature>
<reference evidence="4 5" key="1">
    <citation type="submission" date="2019-03" db="EMBL/GenBank/DDBJ databases">
        <title>Sequencing 23 genomes of Wallemia ichthyophaga.</title>
        <authorList>
            <person name="Gostincar C."/>
        </authorList>
    </citation>
    <scope>NUCLEOTIDE SEQUENCE [LARGE SCALE GENOMIC DNA]</scope>
    <source>
        <strain evidence="4 5">EXF-5753</strain>
    </source>
</reference>
<dbReference type="PANTHER" id="PTHR33630:SF9">
    <property type="entry name" value="CUTINASE 4"/>
    <property type="match status" value="1"/>
</dbReference>
<evidence type="ECO:0000313" key="4">
    <source>
        <dbReference type="EMBL" id="TIA86920.1"/>
    </source>
</evidence>
<dbReference type="PANTHER" id="PTHR33630">
    <property type="entry name" value="CUTINASE RV1984C-RELATED-RELATED"/>
    <property type="match status" value="1"/>
</dbReference>
<organism evidence="4 5">
    <name type="scientific">Wallemia hederae</name>
    <dbReference type="NCBI Taxonomy" id="1540922"/>
    <lineage>
        <taxon>Eukaryota</taxon>
        <taxon>Fungi</taxon>
        <taxon>Dikarya</taxon>
        <taxon>Basidiomycota</taxon>
        <taxon>Wallemiomycotina</taxon>
        <taxon>Wallemiomycetes</taxon>
        <taxon>Wallemiales</taxon>
        <taxon>Wallemiaceae</taxon>
        <taxon>Wallemia</taxon>
    </lineage>
</organism>
<dbReference type="SUPFAM" id="SSF53474">
    <property type="entry name" value="alpha/beta-Hydrolases"/>
    <property type="match status" value="1"/>
</dbReference>
<keyword evidence="1" id="KW-0378">Hydrolase</keyword>
<proteinExistence type="predicted"/>
<keyword evidence="2" id="KW-1015">Disulfide bond</keyword>
<keyword evidence="3" id="KW-0732">Signal</keyword>
<dbReference type="EMBL" id="SPNW01000072">
    <property type="protein sequence ID" value="TIA86920.1"/>
    <property type="molecule type" value="Genomic_DNA"/>
</dbReference>
<keyword evidence="5" id="KW-1185">Reference proteome</keyword>
<dbReference type="GO" id="GO:0052689">
    <property type="term" value="F:carboxylic ester hydrolase activity"/>
    <property type="evidence" value="ECO:0007669"/>
    <property type="project" value="UniProtKB-ARBA"/>
</dbReference>
<dbReference type="Pfam" id="PF01083">
    <property type="entry name" value="Cutinase"/>
    <property type="match status" value="1"/>
</dbReference>
<name>A0A4T0FG95_9BASI</name>
<dbReference type="SMART" id="SM01110">
    <property type="entry name" value="Cutinase"/>
    <property type="match status" value="1"/>
</dbReference>
<feature type="signal peptide" evidence="3">
    <location>
        <begin position="1"/>
        <end position="23"/>
    </location>
</feature>
<protein>
    <recommendedName>
        <fullName evidence="6">Cutinase</fullName>
    </recommendedName>
</protein>
<dbReference type="InterPro" id="IPR029058">
    <property type="entry name" value="AB_hydrolase_fold"/>
</dbReference>
<comment type="caution">
    <text evidence="4">The sequence shown here is derived from an EMBL/GenBank/DDBJ whole genome shotgun (WGS) entry which is preliminary data.</text>
</comment>
<sequence length="223" mass="23758">MHFSTAAVAALTTTAFAAATTRADCHDYVLISTRGTGEEQGPSIGFKGMISQTLDKVPNGVEYDTVYPAGDDQNTTEAVSDMIKKIDDGLDSCPDQKYALLGYSQGATAVLDTLNSDDLSAAAKKVIDAVVLIGNPYRLPNQESNVEGAGSVKKTTGEANTLSTKRIPKAFDESGKVADYCYIDDYVCNDPDASKDDETGHLKYGSDDTLQHAAAQHLIKYLS</sequence>
<evidence type="ECO:0000256" key="2">
    <source>
        <dbReference type="ARBA" id="ARBA00023157"/>
    </source>
</evidence>
<dbReference type="Proteomes" id="UP000310189">
    <property type="component" value="Unassembled WGS sequence"/>
</dbReference>
<dbReference type="OrthoDB" id="2586582at2759"/>
<gene>
    <name evidence="4" type="ORF">E3P99_03544</name>
</gene>
<evidence type="ECO:0000256" key="3">
    <source>
        <dbReference type="SAM" id="SignalP"/>
    </source>
</evidence>
<evidence type="ECO:0008006" key="6">
    <source>
        <dbReference type="Google" id="ProtNLM"/>
    </source>
</evidence>
<dbReference type="InterPro" id="IPR000675">
    <property type="entry name" value="Cutinase/axe"/>
</dbReference>
<evidence type="ECO:0000313" key="5">
    <source>
        <dbReference type="Proteomes" id="UP000310189"/>
    </source>
</evidence>
<evidence type="ECO:0000256" key="1">
    <source>
        <dbReference type="ARBA" id="ARBA00022801"/>
    </source>
</evidence>
<dbReference type="AlphaFoldDB" id="A0A4T0FG95"/>
<accession>A0A4T0FG95</accession>